<proteinExistence type="predicted"/>
<comment type="caution">
    <text evidence="2">The sequence shown here is derived from an EMBL/GenBank/DDBJ whole genome shotgun (WGS) entry which is preliminary data.</text>
</comment>
<evidence type="ECO:0000313" key="2">
    <source>
        <dbReference type="EMBL" id="MPC35297.1"/>
    </source>
</evidence>
<sequence length="110" mass="12249">MPSSTSRHSAGPQRLPPDRNLPEKCQPITCALCLPVANHVRARFAQSHWRARSACPVGASSLRNKHEAALESRSYEKTRELSSVEEGEWSECNRRTNSTSHKKPDSVPLS</sequence>
<dbReference type="Proteomes" id="UP000324222">
    <property type="component" value="Unassembled WGS sequence"/>
</dbReference>
<protein>
    <submittedName>
        <fullName evidence="2">Uncharacterized protein</fullName>
    </submittedName>
</protein>
<dbReference type="AlphaFoldDB" id="A0A5B7EPU5"/>
<feature type="compositionally biased region" description="Basic and acidic residues" evidence="1">
    <location>
        <begin position="66"/>
        <end position="82"/>
    </location>
</feature>
<feature type="region of interest" description="Disordered" evidence="1">
    <location>
        <begin position="1"/>
        <end position="21"/>
    </location>
</feature>
<evidence type="ECO:0000313" key="3">
    <source>
        <dbReference type="Proteomes" id="UP000324222"/>
    </source>
</evidence>
<evidence type="ECO:0000256" key="1">
    <source>
        <dbReference type="SAM" id="MobiDB-lite"/>
    </source>
</evidence>
<gene>
    <name evidence="2" type="ORF">E2C01_028718</name>
</gene>
<reference evidence="2 3" key="1">
    <citation type="submission" date="2019-05" db="EMBL/GenBank/DDBJ databases">
        <title>Another draft genome of Portunus trituberculatus and its Hox gene families provides insights of decapod evolution.</title>
        <authorList>
            <person name="Jeong J.-H."/>
            <person name="Song I."/>
            <person name="Kim S."/>
            <person name="Choi T."/>
            <person name="Kim D."/>
            <person name="Ryu S."/>
            <person name="Kim W."/>
        </authorList>
    </citation>
    <scope>NUCLEOTIDE SEQUENCE [LARGE SCALE GENOMIC DNA]</scope>
    <source>
        <tissue evidence="2">Muscle</tissue>
    </source>
</reference>
<name>A0A5B7EPU5_PORTR</name>
<organism evidence="2 3">
    <name type="scientific">Portunus trituberculatus</name>
    <name type="common">Swimming crab</name>
    <name type="synonym">Neptunus trituberculatus</name>
    <dbReference type="NCBI Taxonomy" id="210409"/>
    <lineage>
        <taxon>Eukaryota</taxon>
        <taxon>Metazoa</taxon>
        <taxon>Ecdysozoa</taxon>
        <taxon>Arthropoda</taxon>
        <taxon>Crustacea</taxon>
        <taxon>Multicrustacea</taxon>
        <taxon>Malacostraca</taxon>
        <taxon>Eumalacostraca</taxon>
        <taxon>Eucarida</taxon>
        <taxon>Decapoda</taxon>
        <taxon>Pleocyemata</taxon>
        <taxon>Brachyura</taxon>
        <taxon>Eubrachyura</taxon>
        <taxon>Portunoidea</taxon>
        <taxon>Portunidae</taxon>
        <taxon>Portuninae</taxon>
        <taxon>Portunus</taxon>
    </lineage>
</organism>
<dbReference type="EMBL" id="VSRR010003241">
    <property type="protein sequence ID" value="MPC35297.1"/>
    <property type="molecule type" value="Genomic_DNA"/>
</dbReference>
<accession>A0A5B7EPU5</accession>
<feature type="region of interest" description="Disordered" evidence="1">
    <location>
        <begin position="66"/>
        <end position="110"/>
    </location>
</feature>
<keyword evidence="3" id="KW-1185">Reference proteome</keyword>